<evidence type="ECO:0000313" key="3">
    <source>
        <dbReference type="Proteomes" id="UP000296469"/>
    </source>
</evidence>
<protein>
    <submittedName>
        <fullName evidence="2">Uncharacterized protein</fullName>
    </submittedName>
</protein>
<gene>
    <name evidence="2" type="ORF">E5225_08835</name>
</gene>
<dbReference type="KEGG" id="celz:E5225_08835"/>
<dbReference type="EMBL" id="CP039291">
    <property type="protein sequence ID" value="QCB93653.1"/>
    <property type="molecule type" value="Genomic_DNA"/>
</dbReference>
<feature type="region of interest" description="Disordered" evidence="1">
    <location>
        <begin position="86"/>
        <end position="128"/>
    </location>
</feature>
<dbReference type="AlphaFoldDB" id="A0A4P7SM50"/>
<feature type="compositionally biased region" description="Acidic residues" evidence="1">
    <location>
        <begin position="118"/>
        <end position="128"/>
    </location>
</feature>
<dbReference type="Proteomes" id="UP000296469">
    <property type="component" value="Chromosome"/>
</dbReference>
<proteinExistence type="predicted"/>
<organism evidence="2 3">
    <name type="scientific">Cellulomonas shaoxiangyii</name>
    <dbReference type="NCBI Taxonomy" id="2566013"/>
    <lineage>
        <taxon>Bacteria</taxon>
        <taxon>Bacillati</taxon>
        <taxon>Actinomycetota</taxon>
        <taxon>Actinomycetes</taxon>
        <taxon>Micrococcales</taxon>
        <taxon>Cellulomonadaceae</taxon>
        <taxon>Cellulomonas</taxon>
    </lineage>
</organism>
<sequence>MKRLFWVGVGVALTAVVVRNGRRVVETWAPAGTVDAVEGATRVSRALHAARDDFRAGVAAREAELLEALVGDVDVDDLRASAPRRKDELRATFGGAPRAGGLSGDLRERGWDDAPTQDPDDDERAPFF</sequence>
<evidence type="ECO:0000313" key="2">
    <source>
        <dbReference type="EMBL" id="QCB93653.1"/>
    </source>
</evidence>
<dbReference type="OrthoDB" id="4829437at2"/>
<keyword evidence="3" id="KW-1185">Reference proteome</keyword>
<dbReference type="RefSeq" id="WP_135972337.1">
    <property type="nucleotide sequence ID" value="NZ_CP039291.1"/>
</dbReference>
<name>A0A4P7SM50_9CELL</name>
<reference evidence="2 3" key="1">
    <citation type="submission" date="2019-04" db="EMBL/GenBank/DDBJ databases">
        <title>Isolation and identification of Cellulomonas shaoxiangyii sp. Nov. isolated from feces of the Tibetan antelopes (Pantholops hodgsonii) in the Qinghai-Tibet plateau of China.</title>
        <authorList>
            <person name="Tian Z."/>
        </authorList>
    </citation>
    <scope>NUCLEOTIDE SEQUENCE [LARGE SCALE GENOMIC DNA]</scope>
    <source>
        <strain evidence="2 3">Z28</strain>
    </source>
</reference>
<evidence type="ECO:0000256" key="1">
    <source>
        <dbReference type="SAM" id="MobiDB-lite"/>
    </source>
</evidence>
<accession>A0A4P7SM50</accession>